<name>A0A0B0PKJ7_GOSAR</name>
<gene>
    <name evidence="1" type="ORF">F383_32215</name>
</gene>
<keyword evidence="2" id="KW-1185">Reference proteome</keyword>
<sequence length="25" mass="2924">MGHWHHYMISCKTLSETVVSICDDM</sequence>
<dbReference type="AlphaFoldDB" id="A0A0B0PKJ7"/>
<evidence type="ECO:0000313" key="1">
    <source>
        <dbReference type="EMBL" id="KHG25535.1"/>
    </source>
</evidence>
<proteinExistence type="predicted"/>
<accession>A0A0B0PKJ7</accession>
<dbReference type="Proteomes" id="UP000032142">
    <property type="component" value="Unassembled WGS sequence"/>
</dbReference>
<protein>
    <submittedName>
        <fullName evidence="1">Uncharacterized protein</fullName>
    </submittedName>
</protein>
<dbReference type="EMBL" id="KN432769">
    <property type="protein sequence ID" value="KHG25535.1"/>
    <property type="molecule type" value="Genomic_DNA"/>
</dbReference>
<evidence type="ECO:0000313" key="2">
    <source>
        <dbReference type="Proteomes" id="UP000032142"/>
    </source>
</evidence>
<reference evidence="2" key="1">
    <citation type="submission" date="2014-09" db="EMBL/GenBank/DDBJ databases">
        <authorList>
            <person name="Mudge J."/>
            <person name="Ramaraj T."/>
            <person name="Lindquist I.E."/>
            <person name="Bharti A.K."/>
            <person name="Sundararajan A."/>
            <person name="Cameron C.T."/>
            <person name="Woodward J.E."/>
            <person name="May G.D."/>
            <person name="Brubaker C."/>
            <person name="Broadhvest J."/>
            <person name="Wilkins T.A."/>
        </authorList>
    </citation>
    <scope>NUCLEOTIDE SEQUENCE</scope>
    <source>
        <strain evidence="2">cv. AKA8401</strain>
    </source>
</reference>
<organism evidence="1 2">
    <name type="scientific">Gossypium arboreum</name>
    <name type="common">Tree cotton</name>
    <name type="synonym">Gossypium nanking</name>
    <dbReference type="NCBI Taxonomy" id="29729"/>
    <lineage>
        <taxon>Eukaryota</taxon>
        <taxon>Viridiplantae</taxon>
        <taxon>Streptophyta</taxon>
        <taxon>Embryophyta</taxon>
        <taxon>Tracheophyta</taxon>
        <taxon>Spermatophyta</taxon>
        <taxon>Magnoliopsida</taxon>
        <taxon>eudicotyledons</taxon>
        <taxon>Gunneridae</taxon>
        <taxon>Pentapetalae</taxon>
        <taxon>rosids</taxon>
        <taxon>malvids</taxon>
        <taxon>Malvales</taxon>
        <taxon>Malvaceae</taxon>
        <taxon>Malvoideae</taxon>
        <taxon>Gossypium</taxon>
    </lineage>
</organism>